<dbReference type="PANTHER" id="PTHR34565:SF1">
    <property type="entry name" value="TRANSMEMBRANE PROTEIN"/>
    <property type="match status" value="1"/>
</dbReference>
<keyword evidence="1" id="KW-0472">Membrane</keyword>
<evidence type="ECO:0000313" key="3">
    <source>
        <dbReference type="Proteomes" id="UP001085076"/>
    </source>
</evidence>
<keyword evidence="1" id="KW-0812">Transmembrane</keyword>
<gene>
    <name evidence="2" type="ORF">J5N97_030181</name>
</gene>
<feature type="transmembrane region" description="Helical" evidence="1">
    <location>
        <begin position="21"/>
        <end position="38"/>
    </location>
</feature>
<dbReference type="AlphaFoldDB" id="A0A9D5BX51"/>
<name>A0A9D5BX51_9LILI</name>
<dbReference type="OrthoDB" id="15815at2759"/>
<dbReference type="EMBL" id="JAGGNH010000010">
    <property type="protein sequence ID" value="KAJ0962353.1"/>
    <property type="molecule type" value="Genomic_DNA"/>
</dbReference>
<dbReference type="Proteomes" id="UP001085076">
    <property type="component" value="Miscellaneous, Linkage group lg10"/>
</dbReference>
<reference evidence="2" key="2">
    <citation type="journal article" date="2022" name="Hortic Res">
        <title>The genome of Dioscorea zingiberensis sheds light on the biosynthesis, origin and evolution of the medicinally important diosgenin saponins.</title>
        <authorList>
            <person name="Li Y."/>
            <person name="Tan C."/>
            <person name="Li Z."/>
            <person name="Guo J."/>
            <person name="Li S."/>
            <person name="Chen X."/>
            <person name="Wang C."/>
            <person name="Dai X."/>
            <person name="Yang H."/>
            <person name="Song W."/>
            <person name="Hou L."/>
            <person name="Xu J."/>
            <person name="Tong Z."/>
            <person name="Xu A."/>
            <person name="Yuan X."/>
            <person name="Wang W."/>
            <person name="Yang Q."/>
            <person name="Chen L."/>
            <person name="Sun Z."/>
            <person name="Wang K."/>
            <person name="Pan B."/>
            <person name="Chen J."/>
            <person name="Bao Y."/>
            <person name="Liu F."/>
            <person name="Qi X."/>
            <person name="Gang D.R."/>
            <person name="Wen J."/>
            <person name="Li J."/>
        </authorList>
    </citation>
    <scope>NUCLEOTIDE SEQUENCE</scope>
    <source>
        <strain evidence="2">Dzin_1.0</strain>
    </source>
</reference>
<comment type="caution">
    <text evidence="2">The sequence shown here is derived from an EMBL/GenBank/DDBJ whole genome shotgun (WGS) entry which is preliminary data.</text>
</comment>
<accession>A0A9D5BX51</accession>
<evidence type="ECO:0000313" key="2">
    <source>
        <dbReference type="EMBL" id="KAJ0962353.1"/>
    </source>
</evidence>
<sequence>MRKFDPWPVFFRREWSRTWPFLTGFAITGILIAKMTAGLTGRSITVSSLRFCHLLDSNLLFLFHDLQRRRLRIPNSCRSITGKAVLLVLSSPNCFAQNCSIFE</sequence>
<dbReference type="PANTHER" id="PTHR34565">
    <property type="entry name" value="TRANSMEMBRANE PROTEIN"/>
    <property type="match status" value="1"/>
</dbReference>
<protein>
    <submittedName>
        <fullName evidence="2">Uncharacterized protein</fullName>
    </submittedName>
</protein>
<proteinExistence type="predicted"/>
<dbReference type="InterPro" id="IPR052867">
    <property type="entry name" value="ATP_Synthase_Subunit_6"/>
</dbReference>
<keyword evidence="3" id="KW-1185">Reference proteome</keyword>
<evidence type="ECO:0000256" key="1">
    <source>
        <dbReference type="SAM" id="Phobius"/>
    </source>
</evidence>
<reference evidence="2" key="1">
    <citation type="submission" date="2021-03" db="EMBL/GenBank/DDBJ databases">
        <authorList>
            <person name="Li Z."/>
            <person name="Yang C."/>
        </authorList>
    </citation>
    <scope>NUCLEOTIDE SEQUENCE</scope>
    <source>
        <strain evidence="2">Dzin_1.0</strain>
        <tissue evidence="2">Leaf</tissue>
    </source>
</reference>
<keyword evidence="1" id="KW-1133">Transmembrane helix</keyword>
<organism evidence="2 3">
    <name type="scientific">Dioscorea zingiberensis</name>
    <dbReference type="NCBI Taxonomy" id="325984"/>
    <lineage>
        <taxon>Eukaryota</taxon>
        <taxon>Viridiplantae</taxon>
        <taxon>Streptophyta</taxon>
        <taxon>Embryophyta</taxon>
        <taxon>Tracheophyta</taxon>
        <taxon>Spermatophyta</taxon>
        <taxon>Magnoliopsida</taxon>
        <taxon>Liliopsida</taxon>
        <taxon>Dioscoreales</taxon>
        <taxon>Dioscoreaceae</taxon>
        <taxon>Dioscorea</taxon>
    </lineage>
</organism>